<evidence type="ECO:0000313" key="3">
    <source>
        <dbReference type="Proteomes" id="UP000175691"/>
    </source>
</evidence>
<evidence type="ECO:0000313" key="2">
    <source>
        <dbReference type="EMBL" id="OFC72024.1"/>
    </source>
</evidence>
<comment type="caution">
    <text evidence="2">The sequence shown here is derived from an EMBL/GenBank/DDBJ whole genome shotgun (WGS) entry which is preliminary data.</text>
</comment>
<dbReference type="STRING" id="1656094.BFC18_04800"/>
<feature type="transmembrane region" description="Helical" evidence="1">
    <location>
        <begin position="6"/>
        <end position="27"/>
    </location>
</feature>
<proteinExistence type="predicted"/>
<keyword evidence="1" id="KW-0812">Transmembrane</keyword>
<keyword evidence="3" id="KW-1185">Reference proteome</keyword>
<keyword evidence="1" id="KW-0472">Membrane</keyword>
<organism evidence="2 3">
    <name type="scientific">Alteromonas confluentis</name>
    <dbReference type="NCBI Taxonomy" id="1656094"/>
    <lineage>
        <taxon>Bacteria</taxon>
        <taxon>Pseudomonadati</taxon>
        <taxon>Pseudomonadota</taxon>
        <taxon>Gammaproteobacteria</taxon>
        <taxon>Alteromonadales</taxon>
        <taxon>Alteromonadaceae</taxon>
        <taxon>Alteromonas/Salinimonas group</taxon>
        <taxon>Alteromonas</taxon>
    </lineage>
</organism>
<dbReference type="EMBL" id="MDHN01000008">
    <property type="protein sequence ID" value="OFC72024.1"/>
    <property type="molecule type" value="Genomic_DNA"/>
</dbReference>
<protein>
    <submittedName>
        <fullName evidence="2">Uncharacterized protein</fullName>
    </submittedName>
</protein>
<dbReference type="Proteomes" id="UP000175691">
    <property type="component" value="Unassembled WGS sequence"/>
</dbReference>
<evidence type="ECO:0000256" key="1">
    <source>
        <dbReference type="SAM" id="Phobius"/>
    </source>
</evidence>
<keyword evidence="1" id="KW-1133">Transmembrane helix</keyword>
<sequence length="121" mass="14021">MWRGFLVISEIAVLIFVLRLPMVQYIFKDAQAEVSSWYEYVATWQERKELESLLSVTAPMREQLRPFQQDYVDDILQSRDSIISFHHTYCVTDDINPFISGGELRHFCAAIASTELLSATL</sequence>
<name>A0A1E7ZEY9_9ALTE</name>
<accession>A0A1E7ZEY9</accession>
<gene>
    <name evidence="2" type="ORF">BFC18_04800</name>
</gene>
<dbReference type="AlphaFoldDB" id="A0A1E7ZEY9"/>
<reference evidence="2 3" key="1">
    <citation type="submission" date="2016-08" db="EMBL/GenBank/DDBJ databases">
        <authorList>
            <person name="Seilhamer J.J."/>
        </authorList>
    </citation>
    <scope>NUCLEOTIDE SEQUENCE [LARGE SCALE GENOMIC DNA]</scope>
    <source>
        <strain evidence="2 3">KCTC 42603</strain>
    </source>
</reference>
<dbReference type="RefSeq" id="WP_070123806.1">
    <property type="nucleotide sequence ID" value="NZ_MDHN01000008.1"/>
</dbReference>